<evidence type="ECO:0000313" key="3">
    <source>
        <dbReference type="Proteomes" id="UP000070700"/>
    </source>
</evidence>
<keyword evidence="1" id="KW-0472">Membrane</keyword>
<proteinExistence type="predicted"/>
<dbReference type="AlphaFoldDB" id="A0A194XI66"/>
<accession>A0A194XI66</accession>
<sequence length="53" mass="5909">MPILMPDRRSRDLLASIAFQRYSVVGVFSLLVPVVGRVVRKSFLSGAKEVLSF</sequence>
<keyword evidence="1" id="KW-0812">Transmembrane</keyword>
<keyword evidence="3" id="KW-1185">Reference proteome</keyword>
<dbReference type="RefSeq" id="XP_018074174.1">
    <property type="nucleotide sequence ID" value="XM_018207694.1"/>
</dbReference>
<gene>
    <name evidence="2" type="ORF">LY89DRAFT_461994</name>
</gene>
<evidence type="ECO:0000313" key="2">
    <source>
        <dbReference type="EMBL" id="KUJ19819.1"/>
    </source>
</evidence>
<dbReference type="EMBL" id="KQ947410">
    <property type="protein sequence ID" value="KUJ19819.1"/>
    <property type="molecule type" value="Genomic_DNA"/>
</dbReference>
<name>A0A194XI66_MOLSC</name>
<protein>
    <submittedName>
        <fullName evidence="2">Uncharacterized protein</fullName>
    </submittedName>
</protein>
<evidence type="ECO:0000256" key="1">
    <source>
        <dbReference type="SAM" id="Phobius"/>
    </source>
</evidence>
<reference evidence="2 3" key="1">
    <citation type="submission" date="2015-10" db="EMBL/GenBank/DDBJ databases">
        <title>Full genome of DAOMC 229536 Phialocephala scopiformis, a fungal endophyte of spruce producing the potent anti-insectan compound rugulosin.</title>
        <authorList>
            <consortium name="DOE Joint Genome Institute"/>
            <person name="Walker A.K."/>
            <person name="Frasz S.L."/>
            <person name="Seifert K.A."/>
            <person name="Miller J.D."/>
            <person name="Mondo S.J."/>
            <person name="Labutti K."/>
            <person name="Lipzen A."/>
            <person name="Dockter R."/>
            <person name="Kennedy M."/>
            <person name="Grigoriev I.V."/>
            <person name="Spatafora J.W."/>
        </authorList>
    </citation>
    <scope>NUCLEOTIDE SEQUENCE [LARGE SCALE GENOMIC DNA]</scope>
    <source>
        <strain evidence="2 3">CBS 120377</strain>
    </source>
</reference>
<organism evidence="2 3">
    <name type="scientific">Mollisia scopiformis</name>
    <name type="common">Conifer needle endophyte fungus</name>
    <name type="synonym">Phialocephala scopiformis</name>
    <dbReference type="NCBI Taxonomy" id="149040"/>
    <lineage>
        <taxon>Eukaryota</taxon>
        <taxon>Fungi</taxon>
        <taxon>Dikarya</taxon>
        <taxon>Ascomycota</taxon>
        <taxon>Pezizomycotina</taxon>
        <taxon>Leotiomycetes</taxon>
        <taxon>Helotiales</taxon>
        <taxon>Mollisiaceae</taxon>
        <taxon>Mollisia</taxon>
    </lineage>
</organism>
<dbReference type="InParanoid" id="A0A194XI66"/>
<dbReference type="KEGG" id="psco:LY89DRAFT_461994"/>
<keyword evidence="1" id="KW-1133">Transmembrane helix</keyword>
<feature type="transmembrane region" description="Helical" evidence="1">
    <location>
        <begin position="20"/>
        <end position="39"/>
    </location>
</feature>
<dbReference type="GeneID" id="28817420"/>
<dbReference type="Proteomes" id="UP000070700">
    <property type="component" value="Unassembled WGS sequence"/>
</dbReference>